<evidence type="ECO:0000313" key="2">
    <source>
        <dbReference type="EMBL" id="UZA02930.1"/>
    </source>
</evidence>
<protein>
    <submittedName>
        <fullName evidence="2">Uncharacterized protein</fullName>
    </submittedName>
</protein>
<name>A0ABY6M5W9_MORBO</name>
<reference evidence="2" key="1">
    <citation type="journal article" date="2022" name="BMC Microbiol.">
        <title>Whole genome sequencing of Moraxella bovis strains from North America reveals two genotypes with different genetic determinants.</title>
        <authorList>
            <person name="Wynn E.L."/>
            <person name="Hille M.M."/>
            <person name="Loy J.D."/>
            <person name="Schuller G."/>
            <person name="Kuhn K.L."/>
            <person name="Dickey A.M."/>
            <person name="Bono J.L."/>
            <person name="Clawson M.L."/>
        </authorList>
    </citation>
    <scope>NUCLEOTIDE SEQUENCE</scope>
    <source>
        <strain evidence="2">SAM102599</strain>
    </source>
</reference>
<feature type="coiled-coil region" evidence="1">
    <location>
        <begin position="48"/>
        <end position="79"/>
    </location>
</feature>
<keyword evidence="3" id="KW-1185">Reference proteome</keyword>
<gene>
    <name evidence="2" type="ORF">LP092_13495</name>
</gene>
<accession>A0ABY6M5W9</accession>
<dbReference type="Proteomes" id="UP001163632">
    <property type="component" value="Chromosome"/>
</dbReference>
<dbReference type="RefSeq" id="WP_264690348.1">
    <property type="nucleotide sequence ID" value="NZ_CP087771.1"/>
</dbReference>
<proteinExistence type="predicted"/>
<evidence type="ECO:0000313" key="3">
    <source>
        <dbReference type="Proteomes" id="UP001163632"/>
    </source>
</evidence>
<keyword evidence="1" id="KW-0175">Coiled coil</keyword>
<dbReference type="EMBL" id="CP087830">
    <property type="protein sequence ID" value="UZA02930.1"/>
    <property type="molecule type" value="Genomic_DNA"/>
</dbReference>
<evidence type="ECO:0000256" key="1">
    <source>
        <dbReference type="SAM" id="Coils"/>
    </source>
</evidence>
<sequence>MRELFNGLMRLPKAIGLILQAVYIGSHALRTYAMVYRVKSDKALYELLSKQENLTKEQKQELNALVKEYKKTLRKEYKNVDNNQTN</sequence>
<organism evidence="2 3">
    <name type="scientific">Moraxella bovis</name>
    <dbReference type="NCBI Taxonomy" id="476"/>
    <lineage>
        <taxon>Bacteria</taxon>
        <taxon>Pseudomonadati</taxon>
        <taxon>Pseudomonadota</taxon>
        <taxon>Gammaproteobacteria</taxon>
        <taxon>Moraxellales</taxon>
        <taxon>Moraxellaceae</taxon>
        <taxon>Moraxella</taxon>
    </lineage>
</organism>